<protein>
    <recommendedName>
        <fullName evidence="3">Cyclase</fullName>
    </recommendedName>
</protein>
<dbReference type="PANTHER" id="PTHR34861:SF11">
    <property type="entry name" value="CYCLASE"/>
    <property type="match status" value="1"/>
</dbReference>
<evidence type="ECO:0000313" key="2">
    <source>
        <dbReference type="Proteomes" id="UP000031057"/>
    </source>
</evidence>
<dbReference type="EMBL" id="JTDI01000005">
    <property type="protein sequence ID" value="KHK90171.1"/>
    <property type="molecule type" value="Genomic_DNA"/>
</dbReference>
<sequence length="332" mass="35516">MRRWLHRPEGSNWGDFGEDDQIGRMNLVTPEHRLAAIREAVEGIAIPLGLPLDYPRQRVFAGRNPPVLSPTQSADGRTMYGWKPTGGPIDVVNDDQVLLGLQFSTQWDGLSHYGTCFDADGDGVAEQVFYNGYRMDRDFVLPDAATSPAALALGIEKLAETCVQGRGVLVDLRSAGDNVTGMVGYDALMHAIEAQGVDVGEGDFLCIYTGYADLLLRDGAQVDQSALGACPGLDGTDQSLLTWIGSSGIAAICADNSMVEKIAGVDRCAGVPMMPLHEHCLVRLGVHLGEFWHFARLASALAERQRSSFLLTAPPLNLPGAVGSPVTPVGTI</sequence>
<dbReference type="SUPFAM" id="SSF102198">
    <property type="entry name" value="Putative cyclase"/>
    <property type="match status" value="1"/>
</dbReference>
<dbReference type="InterPro" id="IPR007325">
    <property type="entry name" value="KFase/CYL"/>
</dbReference>
<dbReference type="GO" id="GO:0019441">
    <property type="term" value="P:L-tryptophan catabolic process to kynurenine"/>
    <property type="evidence" value="ECO:0007669"/>
    <property type="project" value="InterPro"/>
</dbReference>
<dbReference type="STRING" id="1348853.LK12_15985"/>
<organism evidence="1 2">
    <name type="scientific">Novosphingobium malaysiense</name>
    <dbReference type="NCBI Taxonomy" id="1348853"/>
    <lineage>
        <taxon>Bacteria</taxon>
        <taxon>Pseudomonadati</taxon>
        <taxon>Pseudomonadota</taxon>
        <taxon>Alphaproteobacteria</taxon>
        <taxon>Sphingomonadales</taxon>
        <taxon>Sphingomonadaceae</taxon>
        <taxon>Novosphingobium</taxon>
    </lineage>
</organism>
<evidence type="ECO:0000313" key="1">
    <source>
        <dbReference type="EMBL" id="KHK90171.1"/>
    </source>
</evidence>
<name>A0A0B1ZGG7_9SPHN</name>
<dbReference type="Gene3D" id="3.50.30.50">
    <property type="entry name" value="Putative cyclase"/>
    <property type="match status" value="1"/>
</dbReference>
<evidence type="ECO:0008006" key="3">
    <source>
        <dbReference type="Google" id="ProtNLM"/>
    </source>
</evidence>
<dbReference type="Pfam" id="PF04199">
    <property type="entry name" value="Cyclase"/>
    <property type="match status" value="1"/>
</dbReference>
<dbReference type="OrthoDB" id="7067800at2"/>
<gene>
    <name evidence="1" type="ORF">LK12_15985</name>
</gene>
<dbReference type="InterPro" id="IPR037175">
    <property type="entry name" value="KFase_sf"/>
</dbReference>
<accession>A0A0B1ZGG7</accession>
<keyword evidence="2" id="KW-1185">Reference proteome</keyword>
<comment type="caution">
    <text evidence="1">The sequence shown here is derived from an EMBL/GenBank/DDBJ whole genome shotgun (WGS) entry which is preliminary data.</text>
</comment>
<dbReference type="GO" id="GO:0004061">
    <property type="term" value="F:arylformamidase activity"/>
    <property type="evidence" value="ECO:0007669"/>
    <property type="project" value="InterPro"/>
</dbReference>
<dbReference type="Proteomes" id="UP000031057">
    <property type="component" value="Unassembled WGS sequence"/>
</dbReference>
<dbReference type="PANTHER" id="PTHR34861">
    <property type="match status" value="1"/>
</dbReference>
<proteinExistence type="predicted"/>
<dbReference type="RefSeq" id="WP_039286253.1">
    <property type="nucleotide sequence ID" value="NZ_JTDI01000005.1"/>
</dbReference>
<dbReference type="AlphaFoldDB" id="A0A0B1ZGG7"/>
<reference evidence="1 2" key="1">
    <citation type="submission" date="2014-10" db="EMBL/GenBank/DDBJ databases">
        <title>Genome sequence of Novosphingobium malaysiense MUSC 273(T).</title>
        <authorList>
            <person name="Lee L.-H."/>
        </authorList>
    </citation>
    <scope>NUCLEOTIDE SEQUENCE [LARGE SCALE GENOMIC DNA]</scope>
    <source>
        <strain evidence="1 2">MUSC 273</strain>
    </source>
</reference>